<evidence type="ECO:0000313" key="2">
    <source>
        <dbReference type="EMBL" id="MEJ4100514.1"/>
    </source>
</evidence>
<feature type="transmembrane region" description="Helical" evidence="1">
    <location>
        <begin position="108"/>
        <end position="131"/>
    </location>
</feature>
<evidence type="ECO:0000256" key="1">
    <source>
        <dbReference type="SAM" id="Phobius"/>
    </source>
</evidence>
<protein>
    <submittedName>
        <fullName evidence="2">DUF3592 domain-containing protein</fullName>
    </submittedName>
</protein>
<dbReference type="Proteomes" id="UP001359781">
    <property type="component" value="Unassembled WGS sequence"/>
</dbReference>
<sequence length="146" mass="15598">MISRLLHRSRQAVIALYALALLGCAAMVVGPWLNDRTIEADPGRALATVTGVTAWRTTVEYQDDQGIYHLPATGLLYPSGLGEGQNVWVTYARRDPDLVKVEGRGWTLAAWPAASVGVVATAVAGLLWWAAGAVARSPRFSGPVTQ</sequence>
<dbReference type="PROSITE" id="PS51257">
    <property type="entry name" value="PROKAR_LIPOPROTEIN"/>
    <property type="match status" value="1"/>
</dbReference>
<proteinExistence type="predicted"/>
<feature type="transmembrane region" description="Helical" evidence="1">
    <location>
        <begin position="12"/>
        <end position="33"/>
    </location>
</feature>
<evidence type="ECO:0000313" key="3">
    <source>
        <dbReference type="Proteomes" id="UP001359781"/>
    </source>
</evidence>
<organism evidence="2 3">
    <name type="scientific">Corynebacterium mastitidis</name>
    <dbReference type="NCBI Taxonomy" id="161890"/>
    <lineage>
        <taxon>Bacteria</taxon>
        <taxon>Bacillati</taxon>
        <taxon>Actinomycetota</taxon>
        <taxon>Actinomycetes</taxon>
        <taxon>Mycobacteriales</taxon>
        <taxon>Corynebacteriaceae</taxon>
        <taxon>Corynebacterium</taxon>
    </lineage>
</organism>
<gene>
    <name evidence="2" type="ORF">V5S96_09135</name>
</gene>
<accession>A0ABU8P2E5</accession>
<comment type="caution">
    <text evidence="2">The sequence shown here is derived from an EMBL/GenBank/DDBJ whole genome shotgun (WGS) entry which is preliminary data.</text>
</comment>
<dbReference type="RefSeq" id="WP_337890839.1">
    <property type="nucleotide sequence ID" value="NZ_JBAHVI010000009.1"/>
</dbReference>
<dbReference type="EMBL" id="JBAHVJ010000009">
    <property type="protein sequence ID" value="MEJ4100514.1"/>
    <property type="molecule type" value="Genomic_DNA"/>
</dbReference>
<keyword evidence="1" id="KW-0812">Transmembrane</keyword>
<keyword evidence="1" id="KW-1133">Transmembrane helix</keyword>
<reference evidence="2 3" key="1">
    <citation type="submission" date="2024-02" db="EMBL/GenBank/DDBJ databases">
        <title>Whole genome sequencing and characterization of Corynebacterium isolated from the ocular surface of dry eye disease sufferers.</title>
        <authorList>
            <person name="Naqvi M."/>
        </authorList>
    </citation>
    <scope>NUCLEOTIDE SEQUENCE [LARGE SCALE GENOMIC DNA]</scope>
    <source>
        <strain evidence="2 3">PCRF</strain>
    </source>
</reference>
<keyword evidence="1" id="KW-0472">Membrane</keyword>
<keyword evidence="3" id="KW-1185">Reference proteome</keyword>
<name>A0ABU8P2E5_9CORY</name>